<dbReference type="EMBL" id="BLVO01000004">
    <property type="protein sequence ID" value="GFM31774.1"/>
    <property type="molecule type" value="Genomic_DNA"/>
</dbReference>
<sequence length="121" mass="12897">MKRLALAALITCLWTTQGIADDKFGVMDKDANDSVSWEEFEAQHPNMRKAAFETIDTNSDGGISHDEWHAFMGSHGADGKTMGGKGPGMQMPPKGGMGMPPGHPPTGSNGKMLIEPPKTAE</sequence>
<dbReference type="GO" id="GO:0005509">
    <property type="term" value="F:calcium ion binding"/>
    <property type="evidence" value="ECO:0007669"/>
    <property type="project" value="InterPro"/>
</dbReference>
<dbReference type="AlphaFoldDB" id="A0A7J0BEZ0"/>
<dbReference type="PROSITE" id="PS50222">
    <property type="entry name" value="EF_HAND_2"/>
    <property type="match status" value="1"/>
</dbReference>
<evidence type="ECO:0000256" key="1">
    <source>
        <dbReference type="SAM" id="MobiDB-lite"/>
    </source>
</evidence>
<evidence type="ECO:0000256" key="2">
    <source>
        <dbReference type="SAM" id="SignalP"/>
    </source>
</evidence>
<organism evidence="4 5">
    <name type="scientific">Desulfovibrio subterraneus</name>
    <dbReference type="NCBI Taxonomy" id="2718620"/>
    <lineage>
        <taxon>Bacteria</taxon>
        <taxon>Pseudomonadati</taxon>
        <taxon>Thermodesulfobacteriota</taxon>
        <taxon>Desulfovibrionia</taxon>
        <taxon>Desulfovibrionales</taxon>
        <taxon>Desulfovibrionaceae</taxon>
        <taxon>Desulfovibrio</taxon>
    </lineage>
</organism>
<feature type="domain" description="EF-hand" evidence="3">
    <location>
        <begin position="43"/>
        <end position="78"/>
    </location>
</feature>
<evidence type="ECO:0000313" key="4">
    <source>
        <dbReference type="EMBL" id="GFM31774.1"/>
    </source>
</evidence>
<keyword evidence="2" id="KW-0732">Signal</keyword>
<gene>
    <name evidence="4" type="ORF">DSM101010T_01390</name>
</gene>
<dbReference type="Proteomes" id="UP000503840">
    <property type="component" value="Unassembled WGS sequence"/>
</dbReference>
<feature type="region of interest" description="Disordered" evidence="1">
    <location>
        <begin position="56"/>
        <end position="121"/>
    </location>
</feature>
<dbReference type="InterPro" id="IPR002048">
    <property type="entry name" value="EF_hand_dom"/>
</dbReference>
<proteinExistence type="predicted"/>
<dbReference type="SUPFAM" id="SSF47473">
    <property type="entry name" value="EF-hand"/>
    <property type="match status" value="1"/>
</dbReference>
<feature type="signal peptide" evidence="2">
    <location>
        <begin position="1"/>
        <end position="20"/>
    </location>
</feature>
<dbReference type="InterPro" id="IPR011992">
    <property type="entry name" value="EF-hand-dom_pair"/>
</dbReference>
<name>A0A7J0BEZ0_9BACT</name>
<keyword evidence="5" id="KW-1185">Reference proteome</keyword>
<protein>
    <submittedName>
        <fullName evidence="4">Calcium-binding protein</fullName>
    </submittedName>
</protein>
<comment type="caution">
    <text evidence="4">The sequence shown here is derived from an EMBL/GenBank/DDBJ whole genome shotgun (WGS) entry which is preliminary data.</text>
</comment>
<feature type="chain" id="PRO_5029633624" evidence="2">
    <location>
        <begin position="21"/>
        <end position="121"/>
    </location>
</feature>
<evidence type="ECO:0000259" key="3">
    <source>
        <dbReference type="PROSITE" id="PS50222"/>
    </source>
</evidence>
<dbReference type="Gene3D" id="1.10.238.10">
    <property type="entry name" value="EF-hand"/>
    <property type="match status" value="1"/>
</dbReference>
<reference evidence="4 5" key="1">
    <citation type="submission" date="2020-05" db="EMBL/GenBank/DDBJ databases">
        <title>Draft genome sequence of Desulfovibrio sp. strain HN2T.</title>
        <authorList>
            <person name="Ueno A."/>
            <person name="Tamazawa S."/>
            <person name="Tamamura S."/>
            <person name="Murakami T."/>
            <person name="Kiyama T."/>
            <person name="Inomata H."/>
            <person name="Amano Y."/>
            <person name="Miyakawa K."/>
            <person name="Tamaki H."/>
            <person name="Naganuma T."/>
            <person name="Kaneko K."/>
        </authorList>
    </citation>
    <scope>NUCLEOTIDE SEQUENCE [LARGE SCALE GENOMIC DNA]</scope>
    <source>
        <strain evidence="4 5">HN2</strain>
    </source>
</reference>
<accession>A0A7J0BEZ0</accession>
<evidence type="ECO:0000313" key="5">
    <source>
        <dbReference type="Proteomes" id="UP000503840"/>
    </source>
</evidence>
<dbReference type="Pfam" id="PF13202">
    <property type="entry name" value="EF-hand_5"/>
    <property type="match status" value="1"/>
</dbReference>